<dbReference type="CDD" id="cd00060">
    <property type="entry name" value="FHA"/>
    <property type="match status" value="1"/>
</dbReference>
<dbReference type="PROSITE" id="PS50006">
    <property type="entry name" value="FHA_DOMAIN"/>
    <property type="match status" value="1"/>
</dbReference>
<sequence length="386" mass="41663">MAGSARVGQHLEFALLGPLEVSIDGALVPLGTPKQRAVLAMLVINRNRPVGVDALITALWEEWPPPGARASIHSYVSNLRKLLGGAGVDPRAMLAAAPPGYRLSIPENTCDLGRFIAEKTAGVHAAAAGQFEQASRHLSAALREWRGPVLDDLRDFRFVEAFAAALVEDKVLAHTAKAEAEIACGRAAAVIAELEALTVEHPYREPLWAQLITAYYLTDRQSDALGAYRRVKTTLAEDLGIDPGPTLRALNERILRQEPLDAKMNAKSTAVGTVTVLDQRTMVSGQEAVAYLHSIASGRDCPLRTAATRIGRLSDNDIVLDSANVSRHHAVIIDTGTNYIINDLRSSNGVHVQHQRIRGAVTLNDGDHIRICDHEFVFQIAASAAD</sequence>
<dbReference type="RefSeq" id="WP_149656342.1">
    <property type="nucleotide sequence ID" value="NZ_VTZN01000265.1"/>
</dbReference>
<dbReference type="InterPro" id="IPR008984">
    <property type="entry name" value="SMAD_FHA_dom_sf"/>
</dbReference>
<dbReference type="OrthoDB" id="4336084at2"/>
<organism evidence="9 10">
    <name type="scientific">Mycobacterium simiae</name>
    <name type="common">Mycobacterium habana</name>
    <dbReference type="NCBI Taxonomy" id="1784"/>
    <lineage>
        <taxon>Bacteria</taxon>
        <taxon>Bacillati</taxon>
        <taxon>Actinomycetota</taxon>
        <taxon>Actinomycetes</taxon>
        <taxon>Mycobacteriales</taxon>
        <taxon>Mycobacteriaceae</taxon>
        <taxon>Mycobacterium</taxon>
        <taxon>Mycobacterium simiae complex</taxon>
    </lineage>
</organism>
<dbReference type="Pfam" id="PF00486">
    <property type="entry name" value="Trans_reg_C"/>
    <property type="match status" value="1"/>
</dbReference>
<dbReference type="InterPro" id="IPR000253">
    <property type="entry name" value="FHA_dom"/>
</dbReference>
<dbReference type="InterPro" id="IPR001867">
    <property type="entry name" value="OmpR/PhoB-type_DNA-bd"/>
</dbReference>
<keyword evidence="4 6" id="KW-0238">DNA-binding</keyword>
<accession>A0A5B1BCT5</accession>
<protein>
    <submittedName>
        <fullName evidence="9">FHA domain-containing protein</fullName>
    </submittedName>
</protein>
<evidence type="ECO:0000256" key="2">
    <source>
        <dbReference type="ARBA" id="ARBA00022553"/>
    </source>
</evidence>
<dbReference type="GO" id="GO:0000160">
    <property type="term" value="P:phosphorelay signal transduction system"/>
    <property type="evidence" value="ECO:0007669"/>
    <property type="project" value="InterPro"/>
</dbReference>
<dbReference type="Pfam" id="PF03704">
    <property type="entry name" value="BTAD"/>
    <property type="match status" value="1"/>
</dbReference>
<dbReference type="Pfam" id="PF00498">
    <property type="entry name" value="FHA"/>
    <property type="match status" value="1"/>
</dbReference>
<feature type="domain" description="OmpR/PhoB-type" evidence="8">
    <location>
        <begin position="2"/>
        <end position="105"/>
    </location>
</feature>
<dbReference type="InterPro" id="IPR005158">
    <property type="entry name" value="BTAD"/>
</dbReference>
<keyword evidence="2" id="KW-0597">Phosphoprotein</keyword>
<dbReference type="PANTHER" id="PTHR35807">
    <property type="entry name" value="TRANSCRIPTIONAL REGULATOR REDD-RELATED"/>
    <property type="match status" value="1"/>
</dbReference>
<gene>
    <name evidence="9" type="ORF">F0Q45_24405</name>
</gene>
<dbReference type="Gene3D" id="1.10.10.10">
    <property type="entry name" value="Winged helix-like DNA-binding domain superfamily/Winged helix DNA-binding domain"/>
    <property type="match status" value="1"/>
</dbReference>
<dbReference type="InterPro" id="IPR011990">
    <property type="entry name" value="TPR-like_helical_dom_sf"/>
</dbReference>
<dbReference type="Proteomes" id="UP000324701">
    <property type="component" value="Unassembled WGS sequence"/>
</dbReference>
<reference evidence="9 10" key="1">
    <citation type="submission" date="2019-09" db="EMBL/GenBank/DDBJ databases">
        <title>Report of infection by Mycobacterium simiae a patient suffering from pulmonary tuberculosis.</title>
        <authorList>
            <person name="Mohanty P.S."/>
            <person name="Bansal A.K."/>
            <person name="Singh H."/>
            <person name="Sharma S."/>
            <person name="Patil S.A."/>
            <person name="Upadhaya P."/>
            <person name="Singh P.K."/>
            <person name="Kumar D."/>
            <person name="Kumar S."/>
            <person name="Singh R.K."/>
            <person name="Chaudhary B."/>
        </authorList>
    </citation>
    <scope>NUCLEOTIDE SEQUENCE [LARGE SCALE GENOMIC DNA]</scope>
    <source>
        <strain evidence="9 10">JAL-560-SIM</strain>
    </source>
</reference>
<feature type="domain" description="FHA" evidence="7">
    <location>
        <begin position="308"/>
        <end position="357"/>
    </location>
</feature>
<comment type="caution">
    <text evidence="9">The sequence shown here is derived from an EMBL/GenBank/DDBJ whole genome shotgun (WGS) entry which is preliminary data.</text>
</comment>
<name>A0A5B1BCT5_MYCSI</name>
<dbReference type="AlphaFoldDB" id="A0A5B1BCT5"/>
<dbReference type="GO" id="GO:0006355">
    <property type="term" value="P:regulation of DNA-templated transcription"/>
    <property type="evidence" value="ECO:0007669"/>
    <property type="project" value="InterPro"/>
</dbReference>
<dbReference type="PANTHER" id="PTHR35807:SF1">
    <property type="entry name" value="TRANSCRIPTIONAL REGULATOR REDD"/>
    <property type="match status" value="1"/>
</dbReference>
<evidence type="ECO:0000313" key="9">
    <source>
        <dbReference type="EMBL" id="KAA1245153.1"/>
    </source>
</evidence>
<dbReference type="SMART" id="SM01043">
    <property type="entry name" value="BTAD"/>
    <property type="match status" value="1"/>
</dbReference>
<keyword evidence="3" id="KW-0805">Transcription regulation</keyword>
<keyword evidence="10" id="KW-1185">Reference proteome</keyword>
<dbReference type="FunFam" id="1.25.40.10:FF:000222">
    <property type="entry name" value="SARP family transcriptional regulator"/>
    <property type="match status" value="1"/>
</dbReference>
<dbReference type="EMBL" id="VTZN01000265">
    <property type="protein sequence ID" value="KAA1245153.1"/>
    <property type="molecule type" value="Genomic_DNA"/>
</dbReference>
<dbReference type="PROSITE" id="PS51755">
    <property type="entry name" value="OMPR_PHOB"/>
    <property type="match status" value="1"/>
</dbReference>
<dbReference type="SMART" id="SM00240">
    <property type="entry name" value="FHA"/>
    <property type="match status" value="1"/>
</dbReference>
<dbReference type="InterPro" id="IPR016032">
    <property type="entry name" value="Sig_transdc_resp-reg_C-effctor"/>
</dbReference>
<dbReference type="GO" id="GO:0003677">
    <property type="term" value="F:DNA binding"/>
    <property type="evidence" value="ECO:0007669"/>
    <property type="project" value="UniProtKB-UniRule"/>
</dbReference>
<dbReference type="FunFam" id="1.10.10.10:FF:000528">
    <property type="entry name" value="Transcriptional regulatory protein EmbR"/>
    <property type="match status" value="1"/>
</dbReference>
<dbReference type="Gene3D" id="2.60.200.20">
    <property type="match status" value="1"/>
</dbReference>
<feature type="DNA-binding region" description="OmpR/PhoB-type" evidence="6">
    <location>
        <begin position="2"/>
        <end position="105"/>
    </location>
</feature>
<proteinExistence type="inferred from homology"/>
<keyword evidence="5" id="KW-0804">Transcription</keyword>
<evidence type="ECO:0000256" key="6">
    <source>
        <dbReference type="PROSITE-ProRule" id="PRU01091"/>
    </source>
</evidence>
<dbReference type="SUPFAM" id="SSF48452">
    <property type="entry name" value="TPR-like"/>
    <property type="match status" value="1"/>
</dbReference>
<evidence type="ECO:0000256" key="3">
    <source>
        <dbReference type="ARBA" id="ARBA00023015"/>
    </source>
</evidence>
<dbReference type="SMART" id="SM00862">
    <property type="entry name" value="Trans_reg_C"/>
    <property type="match status" value="1"/>
</dbReference>
<dbReference type="CDD" id="cd15831">
    <property type="entry name" value="BTAD"/>
    <property type="match status" value="1"/>
</dbReference>
<dbReference type="SUPFAM" id="SSF49879">
    <property type="entry name" value="SMAD/FHA domain"/>
    <property type="match status" value="1"/>
</dbReference>
<evidence type="ECO:0000256" key="5">
    <source>
        <dbReference type="ARBA" id="ARBA00023163"/>
    </source>
</evidence>
<evidence type="ECO:0000259" key="7">
    <source>
        <dbReference type="PROSITE" id="PS50006"/>
    </source>
</evidence>
<evidence type="ECO:0000313" key="10">
    <source>
        <dbReference type="Proteomes" id="UP000324701"/>
    </source>
</evidence>
<dbReference type="Gene3D" id="1.25.40.10">
    <property type="entry name" value="Tetratricopeptide repeat domain"/>
    <property type="match status" value="1"/>
</dbReference>
<comment type="similarity">
    <text evidence="1">Belongs to the AfsR/DnrI/RedD regulatory family.</text>
</comment>
<dbReference type="SUPFAM" id="SSF46894">
    <property type="entry name" value="C-terminal effector domain of the bipartite response regulators"/>
    <property type="match status" value="1"/>
</dbReference>
<evidence type="ECO:0000256" key="4">
    <source>
        <dbReference type="ARBA" id="ARBA00023125"/>
    </source>
</evidence>
<evidence type="ECO:0000256" key="1">
    <source>
        <dbReference type="ARBA" id="ARBA00005820"/>
    </source>
</evidence>
<dbReference type="InterPro" id="IPR036388">
    <property type="entry name" value="WH-like_DNA-bd_sf"/>
</dbReference>
<dbReference type="InterPro" id="IPR051677">
    <property type="entry name" value="AfsR-DnrI-RedD_regulator"/>
</dbReference>
<evidence type="ECO:0000259" key="8">
    <source>
        <dbReference type="PROSITE" id="PS51755"/>
    </source>
</evidence>